<evidence type="ECO:0000256" key="2">
    <source>
        <dbReference type="ARBA" id="ARBA00009533"/>
    </source>
</evidence>
<dbReference type="GO" id="GO:0030170">
    <property type="term" value="F:pyridoxal phosphate binding"/>
    <property type="evidence" value="ECO:0007669"/>
    <property type="project" value="InterPro"/>
</dbReference>
<gene>
    <name evidence="8" type="ORF">C3K47_06555</name>
</gene>
<reference evidence="8 9" key="1">
    <citation type="submission" date="2018-01" db="EMBL/GenBank/DDBJ databases">
        <authorList>
            <person name="Gaut B.S."/>
            <person name="Morton B.R."/>
            <person name="Clegg M.T."/>
            <person name="Duvall M.R."/>
        </authorList>
    </citation>
    <scope>NUCLEOTIDE SEQUENCE [LARGE SCALE GENOMIC DNA]</scope>
    <source>
        <strain evidence="8 9">HR-AV</strain>
    </source>
</reference>
<comment type="similarity">
    <text evidence="2 7">Belongs to the group II decarboxylase family.</text>
</comment>
<dbReference type="InterPro" id="IPR002129">
    <property type="entry name" value="PyrdxlP-dep_de-COase"/>
</dbReference>
<evidence type="ECO:0000256" key="5">
    <source>
        <dbReference type="ARBA" id="ARBA00023239"/>
    </source>
</evidence>
<dbReference type="Gene3D" id="3.40.640.10">
    <property type="entry name" value="Type I PLP-dependent aspartate aminotransferase-like (Major domain)"/>
    <property type="match status" value="1"/>
</dbReference>
<keyword evidence="4 6" id="KW-0663">Pyridoxal phosphate</keyword>
<comment type="cofactor">
    <cofactor evidence="1 6 7">
        <name>pyridoxal 5'-phosphate</name>
        <dbReference type="ChEBI" id="CHEBI:597326"/>
    </cofactor>
</comment>
<evidence type="ECO:0000256" key="3">
    <source>
        <dbReference type="ARBA" id="ARBA00022793"/>
    </source>
</evidence>
<feature type="modified residue" description="N6-(pyridoxal phosphate)lysine" evidence="6">
    <location>
        <position position="232"/>
    </location>
</feature>
<proteinExistence type="inferred from homology"/>
<dbReference type="PROSITE" id="PS00392">
    <property type="entry name" value="DDC_GAD_HDC_YDC"/>
    <property type="match status" value="1"/>
</dbReference>
<dbReference type="OrthoDB" id="9803665at2"/>
<sequence length="385" mass="43607">MNHLNQSDRTHLHEYMQKATERSKYFIGYPIARDFDYSELYPLLELPLNNVGDPQVESTYDLNSRSLEQEVLAFFAELFKAPENNWWGYVTNGGSEGNLYGLYVARELYPTGIVYYSESTHYSVQKNIQLLNLRSIVIRTQENGEMDYDDLRQMLQMHRDQPVIMLANIGTTMTEAKDDLGQIQKIFRDLAIKNSYIHCDAALSGTYSALLKLNPGFDFTYGADSIAISGHKFIGSPIPCGLVLVKKNYKERIGRSIPYIGTVDTTITGSRNGHSPIFMWYAIKKMGKNGLIQRALAALAMANYTVEKLNSIGVKAWRNPDALTVVFPQPSYKLRQKWQIATENGKSHVICMPGVTQEQIDQFVSELEAELNENTSTPNRLLSSI</sequence>
<accession>A0A2S5A4A7</accession>
<dbReference type="NCBIfam" id="NF002748">
    <property type="entry name" value="PRK02769.1"/>
    <property type="match status" value="1"/>
</dbReference>
<protein>
    <submittedName>
        <fullName evidence="8">Histidine decarboxylase</fullName>
        <ecNumber evidence="8">4.1.1.22</ecNumber>
    </submittedName>
</protein>
<keyword evidence="9" id="KW-1185">Reference proteome</keyword>
<evidence type="ECO:0000313" key="9">
    <source>
        <dbReference type="Proteomes" id="UP000236893"/>
    </source>
</evidence>
<dbReference type="PANTHER" id="PTHR46101">
    <property type="match status" value="1"/>
</dbReference>
<evidence type="ECO:0000256" key="1">
    <source>
        <dbReference type="ARBA" id="ARBA00001933"/>
    </source>
</evidence>
<dbReference type="AlphaFoldDB" id="A0A2S5A4A7"/>
<dbReference type="EMBL" id="PQVF01000004">
    <property type="protein sequence ID" value="POY37418.1"/>
    <property type="molecule type" value="Genomic_DNA"/>
</dbReference>
<evidence type="ECO:0000313" key="8">
    <source>
        <dbReference type="EMBL" id="POY37418.1"/>
    </source>
</evidence>
<keyword evidence="5 7" id="KW-0456">Lyase</keyword>
<name>A0A2S5A4A7_9SPHI</name>
<dbReference type="InterPro" id="IPR015421">
    <property type="entry name" value="PyrdxlP-dep_Trfase_major"/>
</dbReference>
<evidence type="ECO:0000256" key="4">
    <source>
        <dbReference type="ARBA" id="ARBA00022898"/>
    </source>
</evidence>
<dbReference type="InterPro" id="IPR051151">
    <property type="entry name" value="Group_II_Decarboxylase"/>
</dbReference>
<dbReference type="GO" id="GO:0019752">
    <property type="term" value="P:carboxylic acid metabolic process"/>
    <property type="evidence" value="ECO:0007669"/>
    <property type="project" value="InterPro"/>
</dbReference>
<dbReference type="GO" id="GO:0004398">
    <property type="term" value="F:histidine decarboxylase activity"/>
    <property type="evidence" value="ECO:0007669"/>
    <property type="project" value="UniProtKB-EC"/>
</dbReference>
<keyword evidence="3" id="KW-0210">Decarboxylase</keyword>
<dbReference type="PANTHER" id="PTHR46101:SF2">
    <property type="entry name" value="SERINE DECARBOXYLASE"/>
    <property type="match status" value="1"/>
</dbReference>
<dbReference type="SUPFAM" id="SSF53383">
    <property type="entry name" value="PLP-dependent transferases"/>
    <property type="match status" value="1"/>
</dbReference>
<dbReference type="InterPro" id="IPR021115">
    <property type="entry name" value="Pyridoxal-P_BS"/>
</dbReference>
<dbReference type="Pfam" id="PF00282">
    <property type="entry name" value="Pyridoxal_deC"/>
    <property type="match status" value="1"/>
</dbReference>
<organism evidence="8 9">
    <name type="scientific">Solitalea longa</name>
    <dbReference type="NCBI Taxonomy" id="2079460"/>
    <lineage>
        <taxon>Bacteria</taxon>
        <taxon>Pseudomonadati</taxon>
        <taxon>Bacteroidota</taxon>
        <taxon>Sphingobacteriia</taxon>
        <taxon>Sphingobacteriales</taxon>
        <taxon>Sphingobacteriaceae</taxon>
        <taxon>Solitalea</taxon>
    </lineage>
</organism>
<evidence type="ECO:0000256" key="6">
    <source>
        <dbReference type="PIRSR" id="PIRSR602129-50"/>
    </source>
</evidence>
<comment type="caution">
    <text evidence="8">The sequence shown here is derived from an EMBL/GenBank/DDBJ whole genome shotgun (WGS) entry which is preliminary data.</text>
</comment>
<dbReference type="InterPro" id="IPR015424">
    <property type="entry name" value="PyrdxlP-dep_Trfase"/>
</dbReference>
<dbReference type="EC" id="4.1.1.22" evidence="8"/>
<evidence type="ECO:0000256" key="7">
    <source>
        <dbReference type="RuleBase" id="RU000382"/>
    </source>
</evidence>
<dbReference type="RefSeq" id="WP_103788326.1">
    <property type="nucleotide sequence ID" value="NZ_PQVF01000004.1"/>
</dbReference>
<dbReference type="Proteomes" id="UP000236893">
    <property type="component" value="Unassembled WGS sequence"/>
</dbReference>